<feature type="domain" description="Alpha-D-phosphohexomutase alpha/beta/alpha" evidence="4">
    <location>
        <begin position="386"/>
        <end position="509"/>
    </location>
</feature>
<comment type="similarity">
    <text evidence="1">Belongs to the transferase hexapeptide repeat family.</text>
</comment>
<organism evidence="6 7">
    <name type="scientific">Paenibacillus tyrfis</name>
    <dbReference type="NCBI Taxonomy" id="1501230"/>
    <lineage>
        <taxon>Bacteria</taxon>
        <taxon>Bacillati</taxon>
        <taxon>Bacillota</taxon>
        <taxon>Bacilli</taxon>
        <taxon>Bacillales</taxon>
        <taxon>Paenibacillaceae</taxon>
        <taxon>Paenibacillus</taxon>
    </lineage>
</organism>
<evidence type="ECO:0000313" key="6">
    <source>
        <dbReference type="EMBL" id="KEQ21543.1"/>
    </source>
</evidence>
<dbReference type="Pfam" id="PF02878">
    <property type="entry name" value="PGM_PMM_I"/>
    <property type="match status" value="1"/>
</dbReference>
<dbReference type="InterPro" id="IPR016055">
    <property type="entry name" value="A-D-PHexomutase_a/b/a-I/II/III"/>
</dbReference>
<comment type="similarity">
    <text evidence="2">Belongs to the phosphohexose mutase family.</text>
</comment>
<name>A0A081NSX0_9BACL</name>
<gene>
    <name evidence="6" type="ORF">ET33_03665</name>
</gene>
<dbReference type="Gene3D" id="3.30.310.50">
    <property type="entry name" value="Alpha-D-phosphohexomutase, C-terminal domain"/>
    <property type="match status" value="1"/>
</dbReference>
<evidence type="ECO:0000256" key="2">
    <source>
        <dbReference type="ARBA" id="ARBA00010231"/>
    </source>
</evidence>
<comment type="caution">
    <text evidence="6">The sequence shown here is derived from an EMBL/GenBank/DDBJ whole genome shotgun (WGS) entry which is preliminary data.</text>
</comment>
<feature type="domain" description="Mannose-1-phosphate guanyltransferase C-terminal" evidence="5">
    <location>
        <begin position="264"/>
        <end position="367"/>
    </location>
</feature>
<evidence type="ECO:0000259" key="5">
    <source>
        <dbReference type="Pfam" id="PF25087"/>
    </source>
</evidence>
<dbReference type="Gene3D" id="2.160.10.10">
    <property type="entry name" value="Hexapeptide repeat proteins"/>
    <property type="match status" value="1"/>
</dbReference>
<dbReference type="OrthoDB" id="9801899at2"/>
<evidence type="ECO:0000256" key="1">
    <source>
        <dbReference type="ARBA" id="ARBA00007274"/>
    </source>
</evidence>
<dbReference type="SUPFAM" id="SSF53448">
    <property type="entry name" value="Nucleotide-diphospho-sugar transferases"/>
    <property type="match status" value="1"/>
</dbReference>
<dbReference type="Pfam" id="PF00483">
    <property type="entry name" value="NTP_transferase"/>
    <property type="match status" value="1"/>
</dbReference>
<dbReference type="Proteomes" id="UP000028123">
    <property type="component" value="Unassembled WGS sequence"/>
</dbReference>
<dbReference type="GO" id="GO:0005975">
    <property type="term" value="P:carbohydrate metabolic process"/>
    <property type="evidence" value="ECO:0007669"/>
    <property type="project" value="InterPro"/>
</dbReference>
<evidence type="ECO:0000259" key="4">
    <source>
        <dbReference type="Pfam" id="PF02878"/>
    </source>
</evidence>
<dbReference type="InterPro" id="IPR005835">
    <property type="entry name" value="NTP_transferase_dom"/>
</dbReference>
<dbReference type="GO" id="GO:0016868">
    <property type="term" value="F:intramolecular phosphotransferase activity"/>
    <property type="evidence" value="ECO:0007669"/>
    <property type="project" value="InterPro"/>
</dbReference>
<dbReference type="InterPro" id="IPR029044">
    <property type="entry name" value="Nucleotide-diphossugar_trans"/>
</dbReference>
<dbReference type="AlphaFoldDB" id="A0A081NSX0"/>
<reference evidence="6 7" key="1">
    <citation type="submission" date="2014-06" db="EMBL/GenBank/DDBJ databases">
        <title>Draft genome sequence of Paenibacillus sp. MSt1.</title>
        <authorList>
            <person name="Aw Y.K."/>
            <person name="Ong K.S."/>
            <person name="Gan H.M."/>
            <person name="Lee S.M."/>
        </authorList>
    </citation>
    <scope>NUCLEOTIDE SEQUENCE [LARGE SCALE GENOMIC DNA]</scope>
    <source>
        <strain evidence="6 7">MSt1</strain>
    </source>
</reference>
<dbReference type="eggNOG" id="COG1208">
    <property type="taxonomic scope" value="Bacteria"/>
</dbReference>
<dbReference type="eggNOG" id="COG1109">
    <property type="taxonomic scope" value="Bacteria"/>
</dbReference>
<dbReference type="Pfam" id="PF25087">
    <property type="entry name" value="GMPPB_C"/>
    <property type="match status" value="1"/>
</dbReference>
<dbReference type="Gene3D" id="3.90.550.10">
    <property type="entry name" value="Spore Coat Polysaccharide Biosynthesis Protein SpsA, Chain A"/>
    <property type="match status" value="1"/>
</dbReference>
<dbReference type="InterPro" id="IPR056729">
    <property type="entry name" value="GMPPB_C"/>
</dbReference>
<dbReference type="GO" id="GO:0016779">
    <property type="term" value="F:nucleotidyltransferase activity"/>
    <property type="evidence" value="ECO:0007669"/>
    <property type="project" value="UniProtKB-KW"/>
</dbReference>
<evidence type="ECO:0000259" key="3">
    <source>
        <dbReference type="Pfam" id="PF00483"/>
    </source>
</evidence>
<dbReference type="InterPro" id="IPR005844">
    <property type="entry name" value="A-D-PHexomutase_a/b/a-I"/>
</dbReference>
<keyword evidence="6" id="KW-0548">Nucleotidyltransferase</keyword>
<keyword evidence="6" id="KW-0808">Transferase</keyword>
<proteinExistence type="inferred from homology"/>
<dbReference type="RefSeq" id="WP_036694241.1">
    <property type="nucleotide sequence ID" value="NZ_JNVM01000100.1"/>
</dbReference>
<dbReference type="CDD" id="cd04181">
    <property type="entry name" value="NTP_transferase"/>
    <property type="match status" value="1"/>
</dbReference>
<dbReference type="InterPro" id="IPR011004">
    <property type="entry name" value="Trimer_LpxA-like_sf"/>
</dbReference>
<accession>A0A081NSX0</accession>
<feature type="domain" description="Nucleotidyl transferase" evidence="3">
    <location>
        <begin position="2"/>
        <end position="230"/>
    </location>
</feature>
<dbReference type="SUPFAM" id="SSF53738">
    <property type="entry name" value="Phosphoglucomutase, first 3 domains"/>
    <property type="match status" value="1"/>
</dbReference>
<protein>
    <submittedName>
        <fullName evidence="6">Mannose-1-phosphate guanylyltransferase</fullName>
    </submittedName>
</protein>
<dbReference type="InterPro" id="IPR050486">
    <property type="entry name" value="Mannose-1P_guanyltransferase"/>
</dbReference>
<dbReference type="SUPFAM" id="SSF55957">
    <property type="entry name" value="Phosphoglucomutase, C-terminal domain"/>
    <property type="match status" value="1"/>
</dbReference>
<sequence>MKAVIMAGGKGTRLRPLTCHLPKPMVPLAGRPCMEYIIELLEAHGITDIAVTIQYLPDVIRDYFGDGSRHGVRLHYFEETVPLGTAGSVKHASPFLDEPFVVISGDALTDFDLTQAIRFHQENRSLATLVLTRAKHPLEYGVVMTDDGGRIVRFLEKPSWSEVFSDTVNTGIYILEPEVLDRFEPGIAYDFSQQLFPGLLSDGKPMYGYVADGYWSDIGTLEQYRQTQFDMLDRKANVRIRGTELRPGIYVGENVTAAQNVKWIGPAFIGDGCRIGEGVEIGEYSILGQGNVLSAGSVLGRTILWDHNHIAERNELLGSTLGSRIFCKESARFADGSVVGSHCVIGPKAVVEPHVKIWPKKQIRENTRLTSSFIWGEHLGKPLYSAYGVAGTPNLDLTPEFAARFATAYGSALAAGKRLAVSSAPHEFARLIKRTVAASLQSVGVDVIDLGDVLPPVARFAVRQLQSAGGIHVQLGADGLGCLECYDGQGLPIDKAAERKVENGFRQEDYGRAPAESPGSYRTDETMTPSYLGALLAFTAMEGESAPPLRAVVCTHPAVFALLRPLLDALGCEAVHLPADAQRGRLADHVRALSADLGLWLDDDARGMSLVTSGGETVTGDRLMLLQYVSFFHSFKSAVIGAPVSAPHLLESLAEGLGARIVRTKQQIRSIMEISANLALHPLFDGLFATGLIVRNMHRSGLPLDELLRLLPSVYVRRERIDCPWDRKGEIMRRMLQETKGRPVELIDGIKVHHDGGWVLLLPDSDDPAFSVVAQGLHDEHALSLVHEYREQILNLMQ</sequence>
<dbReference type="Gene3D" id="3.40.120.10">
    <property type="entry name" value="Alpha-D-Glucose-1,6-Bisphosphate, subunit A, domain 3"/>
    <property type="match status" value="3"/>
</dbReference>
<keyword evidence="7" id="KW-1185">Reference proteome</keyword>
<evidence type="ECO:0000313" key="7">
    <source>
        <dbReference type="Proteomes" id="UP000028123"/>
    </source>
</evidence>
<dbReference type="PANTHER" id="PTHR22572">
    <property type="entry name" value="SUGAR-1-PHOSPHATE GUANYL TRANSFERASE"/>
    <property type="match status" value="1"/>
</dbReference>
<dbReference type="EMBL" id="JNVM01000100">
    <property type="protein sequence ID" value="KEQ21543.1"/>
    <property type="molecule type" value="Genomic_DNA"/>
</dbReference>
<dbReference type="SUPFAM" id="SSF51161">
    <property type="entry name" value="Trimeric LpxA-like enzymes"/>
    <property type="match status" value="1"/>
</dbReference>
<dbReference type="InterPro" id="IPR036900">
    <property type="entry name" value="A-D-PHexomutase_C_sf"/>
</dbReference>